<keyword evidence="8 12" id="KW-0406">Ion transport</keyword>
<evidence type="ECO:0000256" key="4">
    <source>
        <dbReference type="ARBA" id="ARBA00022692"/>
    </source>
</evidence>
<name>A0A4S2KH92_9HYME</name>
<feature type="region of interest" description="Disordered" evidence="13">
    <location>
        <begin position="452"/>
        <end position="481"/>
    </location>
</feature>
<evidence type="ECO:0000256" key="6">
    <source>
        <dbReference type="ARBA" id="ARBA00022958"/>
    </source>
</evidence>
<keyword evidence="4 12" id="KW-0812">Transmembrane</keyword>
<keyword evidence="3 12" id="KW-0633">Potassium transport</keyword>
<comment type="caution">
    <text evidence="17">The sequence shown here is derived from an EMBL/GenBank/DDBJ whole genome shotgun (WGS) entry which is preliminary data.</text>
</comment>
<feature type="compositionally biased region" description="Basic and acidic residues" evidence="13">
    <location>
        <begin position="468"/>
        <end position="481"/>
    </location>
</feature>
<feature type="domain" description="Inward rectifier potassium channel C-terminal" evidence="16">
    <location>
        <begin position="308"/>
        <end position="373"/>
    </location>
</feature>
<keyword evidence="9 14" id="KW-0472">Membrane</keyword>
<dbReference type="FunFam" id="1.10.287.70:FF:000078">
    <property type="entry name" value="Putative Inward rectifier potassium channel"/>
    <property type="match status" value="2"/>
</dbReference>
<evidence type="ECO:0000256" key="9">
    <source>
        <dbReference type="ARBA" id="ARBA00023136"/>
    </source>
</evidence>
<feature type="domain" description="Potassium channel inwardly rectifying transmembrane" evidence="15">
    <location>
        <begin position="114"/>
        <end position="255"/>
    </location>
</feature>
<dbReference type="Gene3D" id="1.10.287.70">
    <property type="match status" value="2"/>
</dbReference>
<comment type="subcellular location">
    <subcellularLocation>
        <location evidence="1 12">Membrane</location>
        <topology evidence="1 12">Multi-pass membrane protein</topology>
    </subcellularLocation>
</comment>
<dbReference type="InterPro" id="IPR040445">
    <property type="entry name" value="Kir_TM"/>
</dbReference>
<dbReference type="GO" id="GO:0005886">
    <property type="term" value="C:plasma membrane"/>
    <property type="evidence" value="ECO:0007669"/>
    <property type="project" value="TreeGrafter"/>
</dbReference>
<keyword evidence="5 12" id="KW-0851">Voltage-gated channel</keyword>
<feature type="compositionally biased region" description="Polar residues" evidence="13">
    <location>
        <begin position="456"/>
        <end position="466"/>
    </location>
</feature>
<evidence type="ECO:0000256" key="12">
    <source>
        <dbReference type="RuleBase" id="RU003822"/>
    </source>
</evidence>
<dbReference type="GO" id="GO:1990573">
    <property type="term" value="P:potassium ion import across plasma membrane"/>
    <property type="evidence" value="ECO:0007669"/>
    <property type="project" value="TreeGrafter"/>
</dbReference>
<sequence>MDKRIKMRVTRKEKMDYKDHEEEPSTITDPHTVPLGELLVHTSMPAAAVAVKLCGEDSAEEIGETVNQKRGDILSTFKRRTFNRISFKGESGPLLNRYRQTKFSTRRVRKRVVFKHGDCNVVQGNVAKRRRRYLQDIFTTLVDAQWRWTLLVFSMNFLLSWLGFALIWWLIAYSHGDLDPQNYNNQTFTPCVVDIRNFASCFLFSVETQHTIGYGAKHTTDECPEAIFTLCIQSMTGVILQAFMVGIVFAKLSRPKKRTQTLLFSRNAVICQRDGQLCLMFRVGDMRKSHIIEAHVRAQMIKRKVTKEGVIESTGMTTQARSSYLPSEILWGHRFQPIITFRKETGEYEVNYSLFNNTYEVDTPLCSAADLDRIRAMHRSKTERLSSNTFPEYRETYSSSSLTMSSASSLRSSTGELHMQMPMMMSTTPLNPIPVIITRSEDSVRQDSINMHPDISLSSSSVQNEVTTEEHHDIKTSKDQEDYDRALENINASLKKSRNEKEDRNGLKTKLYLRRNEETEEYCEFFRVSRYAQKKMMDESSKLFRLPGTIEEEEEEELQKGTEGHKTKELLDNATESLILGQKGGSTLSTLPRNVTLIRVSTQGSSIAGGIGRQDSTRLALCIIVNHERDEWQCVEDGRQIPIVGLWRRTKSNTIDHTDDADNRASDKEPVLFLEVQWRWTLLCFMLSFLLSWLGFAVIWWLIAFTHGDFEEQHLPPFQPENNWTPCVYNIFSFTSCFLFSIETQHTIGYGSRSTTEECPEAIFIMCLQSISGVMIQAFMVGIVFAKMTRPKQRTQTLLFSRNAVICQRDGELCLMFRVGDMRKSHIIGASVRAQMIRSKTTKEGEILSQHQHELAVGTDGENGDLFFIWPATIIHRINESSPFYNMSAEDMLTERFEVVLILEGTIESTGQTTQARSSYLPQEILWGHRFDPMVSYSKERQGYEVDYSLFNSTTQVDTPLCSGKELAEFYKAQDDLRHGTDGSLKKIPSEPKNVPIVLNMLPQADSTGFLIHQDRSSQKPSKLHIDIPSIDDCPGVIIYYDTCILLFKLKFNEDKANKD</sequence>
<dbReference type="InterPro" id="IPR016449">
    <property type="entry name" value="K_chnl_inward-rec_Kir"/>
</dbReference>
<dbReference type="SUPFAM" id="SSF81324">
    <property type="entry name" value="Voltage-gated potassium channels"/>
    <property type="match status" value="2"/>
</dbReference>
<accession>A0A4S2KH92</accession>
<dbReference type="SUPFAM" id="SSF81296">
    <property type="entry name" value="E set domains"/>
    <property type="match status" value="2"/>
</dbReference>
<dbReference type="FunFam" id="2.60.40.1400:FF:000001">
    <property type="entry name" value="G protein-activated inward rectifier potassium channel 2"/>
    <property type="match status" value="1"/>
</dbReference>
<feature type="transmembrane region" description="Helical" evidence="14">
    <location>
        <begin position="226"/>
        <end position="250"/>
    </location>
</feature>
<evidence type="ECO:0000259" key="16">
    <source>
        <dbReference type="Pfam" id="PF17655"/>
    </source>
</evidence>
<dbReference type="AlphaFoldDB" id="A0A4S2KH92"/>
<evidence type="ECO:0000256" key="14">
    <source>
        <dbReference type="SAM" id="Phobius"/>
    </source>
</evidence>
<feature type="region of interest" description="Disordered" evidence="13">
    <location>
        <begin position="1"/>
        <end position="30"/>
    </location>
</feature>
<evidence type="ECO:0000256" key="11">
    <source>
        <dbReference type="ARBA" id="ARBA00034430"/>
    </source>
</evidence>
<evidence type="ECO:0000313" key="17">
    <source>
        <dbReference type="EMBL" id="TGZ48851.1"/>
    </source>
</evidence>
<keyword evidence="6 12" id="KW-0630">Potassium</keyword>
<evidence type="ECO:0000256" key="10">
    <source>
        <dbReference type="ARBA" id="ARBA00023303"/>
    </source>
</evidence>
<evidence type="ECO:0000256" key="8">
    <source>
        <dbReference type="ARBA" id="ARBA00023065"/>
    </source>
</evidence>
<feature type="transmembrane region" description="Helical" evidence="14">
    <location>
        <begin position="763"/>
        <end position="786"/>
    </location>
</feature>
<keyword evidence="2 12" id="KW-0813">Transport</keyword>
<dbReference type="Proteomes" id="UP000310200">
    <property type="component" value="Unassembled WGS sequence"/>
</dbReference>
<evidence type="ECO:0000256" key="1">
    <source>
        <dbReference type="ARBA" id="ARBA00004141"/>
    </source>
</evidence>
<feature type="transmembrane region" description="Helical" evidence="14">
    <location>
        <begin position="723"/>
        <end position="742"/>
    </location>
</feature>
<organism evidence="17 18">
    <name type="scientific">Temnothorax longispinosus</name>
    <dbReference type="NCBI Taxonomy" id="300112"/>
    <lineage>
        <taxon>Eukaryota</taxon>
        <taxon>Metazoa</taxon>
        <taxon>Ecdysozoa</taxon>
        <taxon>Arthropoda</taxon>
        <taxon>Hexapoda</taxon>
        <taxon>Insecta</taxon>
        <taxon>Pterygota</taxon>
        <taxon>Neoptera</taxon>
        <taxon>Endopterygota</taxon>
        <taxon>Hymenoptera</taxon>
        <taxon>Apocrita</taxon>
        <taxon>Aculeata</taxon>
        <taxon>Formicoidea</taxon>
        <taxon>Formicidae</taxon>
        <taxon>Myrmicinae</taxon>
        <taxon>Temnothorax</taxon>
    </lineage>
</organism>
<dbReference type="GO" id="GO:0034702">
    <property type="term" value="C:monoatomic ion channel complex"/>
    <property type="evidence" value="ECO:0007669"/>
    <property type="project" value="UniProtKB-KW"/>
</dbReference>
<dbReference type="PANTHER" id="PTHR11767:SF113">
    <property type="entry name" value="INWARDLY RECTIFYING POTASSIUM CHANNEL 2, ISOFORM D"/>
    <property type="match status" value="1"/>
</dbReference>
<proteinExistence type="inferred from homology"/>
<evidence type="ECO:0000256" key="5">
    <source>
        <dbReference type="ARBA" id="ARBA00022882"/>
    </source>
</evidence>
<dbReference type="Pfam" id="PF01007">
    <property type="entry name" value="IRK"/>
    <property type="match status" value="2"/>
</dbReference>
<comment type="catalytic activity">
    <reaction evidence="11">
        <text>K(+)(in) = K(+)(out)</text>
        <dbReference type="Rhea" id="RHEA:29463"/>
        <dbReference type="ChEBI" id="CHEBI:29103"/>
    </reaction>
</comment>
<evidence type="ECO:0000256" key="3">
    <source>
        <dbReference type="ARBA" id="ARBA00022538"/>
    </source>
</evidence>
<comment type="similarity">
    <text evidence="12">Belongs to the inward rectifier-type potassium channel (TC 1.A.2.1) family.</text>
</comment>
<dbReference type="GO" id="GO:0034765">
    <property type="term" value="P:regulation of monoatomic ion transmembrane transport"/>
    <property type="evidence" value="ECO:0007669"/>
    <property type="project" value="TreeGrafter"/>
</dbReference>
<keyword evidence="7 14" id="KW-1133">Transmembrane helix</keyword>
<dbReference type="EMBL" id="QBLH01002300">
    <property type="protein sequence ID" value="TGZ48851.1"/>
    <property type="molecule type" value="Genomic_DNA"/>
</dbReference>
<evidence type="ECO:0000256" key="13">
    <source>
        <dbReference type="SAM" id="MobiDB-lite"/>
    </source>
</evidence>
<feature type="compositionally biased region" description="Basic and acidic residues" evidence="13">
    <location>
        <begin position="1"/>
        <end position="23"/>
    </location>
</feature>
<dbReference type="InterPro" id="IPR014756">
    <property type="entry name" value="Ig_E-set"/>
</dbReference>
<evidence type="ECO:0000256" key="2">
    <source>
        <dbReference type="ARBA" id="ARBA00022448"/>
    </source>
</evidence>
<dbReference type="STRING" id="300112.A0A4S2KH92"/>
<dbReference type="PRINTS" id="PR01320">
    <property type="entry name" value="KIRCHANNEL"/>
</dbReference>
<evidence type="ECO:0000259" key="15">
    <source>
        <dbReference type="Pfam" id="PF01007"/>
    </source>
</evidence>
<gene>
    <name evidence="17" type="ORF">DBV15_08107</name>
</gene>
<protein>
    <recommendedName>
        <fullName evidence="19">ATP-sensitive inward rectifier potassium channel 12</fullName>
    </recommendedName>
</protein>
<feature type="transmembrane region" description="Helical" evidence="14">
    <location>
        <begin position="680"/>
        <end position="703"/>
    </location>
</feature>
<dbReference type="InterPro" id="IPR041647">
    <property type="entry name" value="IRK_C"/>
</dbReference>
<dbReference type="InterPro" id="IPR013518">
    <property type="entry name" value="K_chnl_inward-rec_Kir_cyto"/>
</dbReference>
<evidence type="ECO:0000313" key="18">
    <source>
        <dbReference type="Proteomes" id="UP000310200"/>
    </source>
</evidence>
<feature type="domain" description="Inward rectifier potassium channel C-terminal" evidence="16">
    <location>
        <begin position="798"/>
        <end position="969"/>
    </location>
</feature>
<evidence type="ECO:0008006" key="19">
    <source>
        <dbReference type="Google" id="ProtNLM"/>
    </source>
</evidence>
<keyword evidence="10 12" id="KW-0407">Ion channel</keyword>
<reference evidence="17 18" key="1">
    <citation type="journal article" date="2019" name="Philos. Trans. R. Soc. Lond., B, Biol. Sci.">
        <title>Ant behaviour and brain gene expression of defending hosts depend on the ecological success of the intruding social parasite.</title>
        <authorList>
            <person name="Kaur R."/>
            <person name="Stoldt M."/>
            <person name="Jongepier E."/>
            <person name="Feldmeyer B."/>
            <person name="Menzel F."/>
            <person name="Bornberg-Bauer E."/>
            <person name="Foitzik S."/>
        </authorList>
    </citation>
    <scope>NUCLEOTIDE SEQUENCE [LARGE SCALE GENOMIC DNA]</scope>
    <source>
        <tissue evidence="17">Whole body</tissue>
    </source>
</reference>
<dbReference type="Pfam" id="PF17655">
    <property type="entry name" value="IRK_C"/>
    <property type="match status" value="2"/>
</dbReference>
<evidence type="ECO:0000256" key="7">
    <source>
        <dbReference type="ARBA" id="ARBA00022989"/>
    </source>
</evidence>
<keyword evidence="18" id="KW-1185">Reference proteome</keyword>
<feature type="transmembrane region" description="Helical" evidence="14">
    <location>
        <begin position="148"/>
        <end position="171"/>
    </location>
</feature>
<dbReference type="PANTHER" id="PTHR11767">
    <property type="entry name" value="INWARD RECTIFIER POTASSIUM CHANNEL"/>
    <property type="match status" value="1"/>
</dbReference>
<dbReference type="Gene3D" id="2.60.40.1400">
    <property type="entry name" value="G protein-activated inward rectifier potassium channel 1"/>
    <property type="match status" value="3"/>
</dbReference>
<feature type="domain" description="Potassium channel inwardly rectifying transmembrane" evidence="15">
    <location>
        <begin position="673"/>
        <end position="791"/>
    </location>
</feature>
<dbReference type="GO" id="GO:0005242">
    <property type="term" value="F:inward rectifier potassium channel activity"/>
    <property type="evidence" value="ECO:0007669"/>
    <property type="project" value="InterPro"/>
</dbReference>